<reference evidence="1" key="1">
    <citation type="journal article" date="2014" name="Front. Microbiol.">
        <title>High frequency of phylogenetically diverse reductive dehalogenase-homologous genes in deep subseafloor sedimentary metagenomes.</title>
        <authorList>
            <person name="Kawai M."/>
            <person name="Futagami T."/>
            <person name="Toyoda A."/>
            <person name="Takaki Y."/>
            <person name="Nishi S."/>
            <person name="Hori S."/>
            <person name="Arai W."/>
            <person name="Tsubouchi T."/>
            <person name="Morono Y."/>
            <person name="Uchiyama I."/>
            <person name="Ito T."/>
            <person name="Fujiyama A."/>
            <person name="Inagaki F."/>
            <person name="Takami H."/>
        </authorList>
    </citation>
    <scope>NUCLEOTIDE SEQUENCE</scope>
    <source>
        <strain evidence="1">Expedition CK06-06</strain>
    </source>
</reference>
<sequence length="69" mass="7787">MAAREELERTNEVIQALLTTTNLNKLLSLIMDNLTKERNFDSAFIYLVEEDKTLRCIATKGAVSLSGIR</sequence>
<dbReference type="Gene3D" id="3.30.450.40">
    <property type="match status" value="1"/>
</dbReference>
<dbReference type="InterPro" id="IPR029016">
    <property type="entry name" value="GAF-like_dom_sf"/>
</dbReference>
<comment type="caution">
    <text evidence="1">The sequence shown here is derived from an EMBL/GenBank/DDBJ whole genome shotgun (WGS) entry which is preliminary data.</text>
</comment>
<proteinExistence type="predicted"/>
<dbReference type="SUPFAM" id="SSF55781">
    <property type="entry name" value="GAF domain-like"/>
    <property type="match status" value="1"/>
</dbReference>
<name>X0V7D4_9ZZZZ</name>
<evidence type="ECO:0008006" key="2">
    <source>
        <dbReference type="Google" id="ProtNLM"/>
    </source>
</evidence>
<feature type="non-terminal residue" evidence="1">
    <location>
        <position position="69"/>
    </location>
</feature>
<organism evidence="1">
    <name type="scientific">marine sediment metagenome</name>
    <dbReference type="NCBI Taxonomy" id="412755"/>
    <lineage>
        <taxon>unclassified sequences</taxon>
        <taxon>metagenomes</taxon>
        <taxon>ecological metagenomes</taxon>
    </lineage>
</organism>
<dbReference type="AlphaFoldDB" id="X0V7D4"/>
<dbReference type="EMBL" id="BARS01021853">
    <property type="protein sequence ID" value="GAG08408.1"/>
    <property type="molecule type" value="Genomic_DNA"/>
</dbReference>
<accession>X0V7D4</accession>
<evidence type="ECO:0000313" key="1">
    <source>
        <dbReference type="EMBL" id="GAG08408.1"/>
    </source>
</evidence>
<gene>
    <name evidence="1" type="ORF">S01H1_35031</name>
</gene>
<protein>
    <recommendedName>
        <fullName evidence="2">GAF domain-containing protein</fullName>
    </recommendedName>
</protein>